<dbReference type="eggNOG" id="KOG2681">
    <property type="taxonomic scope" value="Eukaryota"/>
</dbReference>
<evidence type="ECO:0000313" key="3">
    <source>
        <dbReference type="EnsemblMetazoa" id="Aqu2.1.18516_001"/>
    </source>
</evidence>
<evidence type="ECO:0000256" key="1">
    <source>
        <dbReference type="ARBA" id="ARBA00005776"/>
    </source>
</evidence>
<dbReference type="GO" id="GO:0008832">
    <property type="term" value="F:dGTPase activity"/>
    <property type="evidence" value="ECO:0007669"/>
    <property type="project" value="TreeGrafter"/>
</dbReference>
<dbReference type="GO" id="GO:0005634">
    <property type="term" value="C:nucleus"/>
    <property type="evidence" value="ECO:0007669"/>
    <property type="project" value="TreeGrafter"/>
</dbReference>
<dbReference type="Gene3D" id="1.10.3210.10">
    <property type="entry name" value="Hypothetical protein af1432"/>
    <property type="match status" value="2"/>
</dbReference>
<feature type="coiled-coil region" evidence="2">
    <location>
        <begin position="598"/>
        <end position="671"/>
    </location>
</feature>
<evidence type="ECO:0000256" key="2">
    <source>
        <dbReference type="SAM" id="Coils"/>
    </source>
</evidence>
<dbReference type="InParanoid" id="A0A1X7TTL8"/>
<feature type="coiled-coil region" evidence="2">
    <location>
        <begin position="523"/>
        <end position="564"/>
    </location>
</feature>
<dbReference type="PANTHER" id="PTHR11373">
    <property type="entry name" value="DEOXYNUCLEOSIDE TRIPHOSPHATE TRIPHOSPHOHYDROLASE"/>
    <property type="match status" value="1"/>
</dbReference>
<protein>
    <submittedName>
        <fullName evidence="3">Uncharacterized protein</fullName>
    </submittedName>
</protein>
<reference evidence="3" key="1">
    <citation type="submission" date="2017-05" db="UniProtKB">
        <authorList>
            <consortium name="EnsemblMetazoa"/>
        </authorList>
    </citation>
    <scope>IDENTIFICATION</scope>
</reference>
<dbReference type="GO" id="GO:0006203">
    <property type="term" value="P:dGTP catabolic process"/>
    <property type="evidence" value="ECO:0007669"/>
    <property type="project" value="TreeGrafter"/>
</dbReference>
<dbReference type="InterPro" id="IPR003607">
    <property type="entry name" value="HD/PDEase_dom"/>
</dbReference>
<keyword evidence="2" id="KW-0175">Coiled coil</keyword>
<dbReference type="EnsemblMetazoa" id="Aqu2.1.18516_001">
    <property type="protein sequence ID" value="Aqu2.1.18516_001"/>
    <property type="gene ID" value="Aqu2.1.18516"/>
</dbReference>
<proteinExistence type="inferred from homology"/>
<comment type="similarity">
    <text evidence="1">Belongs to the SAMHD1 family.</text>
</comment>
<dbReference type="CDD" id="cd01670">
    <property type="entry name" value="Death"/>
    <property type="match status" value="1"/>
</dbReference>
<dbReference type="InterPro" id="IPR011029">
    <property type="entry name" value="DEATH-like_dom_sf"/>
</dbReference>
<dbReference type="InterPro" id="IPR050135">
    <property type="entry name" value="dGTPase-like"/>
</dbReference>
<accession>A0A1X7TTL8</accession>
<dbReference type="SUPFAM" id="SSF47986">
    <property type="entry name" value="DEATH domain"/>
    <property type="match status" value="1"/>
</dbReference>
<name>A0A1X7TTL8_AMPQE</name>
<dbReference type="Gene3D" id="1.10.533.10">
    <property type="entry name" value="Death Domain, Fas"/>
    <property type="match status" value="1"/>
</dbReference>
<dbReference type="SUPFAM" id="SSF109604">
    <property type="entry name" value="HD-domain/PDEase-like"/>
    <property type="match status" value="1"/>
</dbReference>
<dbReference type="AlphaFoldDB" id="A0A1X7TTL8"/>
<sequence>MDSPGPADNTNQLQTNDLAEALQLLRRHGYSGTSYYNLGLFLGLSPNTMHLIEADHRGDTGRCLSECLSKWLLKADDVQKTKGGPSIYSLVSALRELGENGVAHGIDMEKHPACKILARCSAQQSLVSALPQLVLLLHTAKLIKDMILPANIHGEALLIEIKEAVCNDYQILKAFAEILCKVTATAEIGSTITKEYRRTYCSDDFIQANDANGLKIFLPMNVTSEFKMMRLSLGQTFFKVGSIMMSNPQSPSLDNIKYVLGAYDKTLRPQVAQCQDIRSILQLVCDSCPLDDISVLEYFVNEFNIEEAKEAIKKYKKAIEELKETKLSQCLNETISHTSPLECERITIFVDEDANQSVLNDVRMLSSAVFKNFSRHVRLNVVRDGNFFTITCSFPLILSEQLITAALNNIDVLKENKVKRLTIGYCTVYEVKDTSTATTTEIDEYTSSLSTSSGLMKQLMLSLCVQLINSTEKVTTLNEESMTMKKEAESLKEKQDTKNKMLTASIAESERFKKIAAETSQSLKEKISLLTEREEENENLKEIKELLEEQLALFQSEKDEIKQSESGSIVDLGTIEKHDRASHQEENEAIQWRMAFEIESLKGELKQKNDKINEVQAESKKEIELLQEKITMNLQQIEKEKAMQANSKQEIASLKEEIKVLNEQLMKNKKLQASSQEKNPLIFQDDIYGGITIDHPLIREIVHTHQFQRLKEIKKLGHTYQNIPKANYSRMEHSIGMYYLAGEYVKQLQRRQPELNITESDVLCVQIAALCYNLGHGPFSHTFDMFLDAIHEKNKSGKPWKNVSEASVKMFHYMLEDNEGLMASFEKHFDNPKEDIAFIKELIQGTGYEQRKDKKFLHKDLEICNDLFRTRHSLHRDLYYARKSRMAAIMIRRILVKSNQIPIIKDKSRRVTISQATKSMSGYTELTDSALNNIKLLVDDPEVQVLLKCLNTMKVIGQIGYVTPTDEWNEDRITQHIVQRIKSCDISNELIIDPIKHGYENWNALTQYYYTSDGRTGQWTHEWAQPPPSAGKQLRIFLVSGDRVLIKEVQEVLRELISDEQLIPGDIYPDEENYNLMPQVPPLKKEEATELKEEVASALATV</sequence>
<dbReference type="OrthoDB" id="9991235at2759"/>
<dbReference type="PANTHER" id="PTHR11373:SF4">
    <property type="entry name" value="DEOXYNUCLEOSIDE TRIPHOSPHATE TRIPHOSPHOHYDROLASE SAMHD1"/>
    <property type="match status" value="1"/>
</dbReference>
<organism evidence="3">
    <name type="scientific">Amphimedon queenslandica</name>
    <name type="common">Sponge</name>
    <dbReference type="NCBI Taxonomy" id="400682"/>
    <lineage>
        <taxon>Eukaryota</taxon>
        <taxon>Metazoa</taxon>
        <taxon>Porifera</taxon>
        <taxon>Demospongiae</taxon>
        <taxon>Heteroscleromorpha</taxon>
        <taxon>Haplosclerida</taxon>
        <taxon>Niphatidae</taxon>
        <taxon>Amphimedon</taxon>
    </lineage>
</organism>
<dbReference type="CDD" id="cd00077">
    <property type="entry name" value="HDc"/>
    <property type="match status" value="1"/>
</dbReference>